<evidence type="ECO:0000313" key="2">
    <source>
        <dbReference type="EMBL" id="RDV27520.1"/>
    </source>
</evidence>
<dbReference type="InterPro" id="IPR000281">
    <property type="entry name" value="HTH_RpiR"/>
</dbReference>
<dbReference type="GO" id="GO:0097367">
    <property type="term" value="F:carbohydrate derivative binding"/>
    <property type="evidence" value="ECO:0007669"/>
    <property type="project" value="InterPro"/>
</dbReference>
<dbReference type="Pfam" id="PF01418">
    <property type="entry name" value="HTH_6"/>
    <property type="match status" value="1"/>
</dbReference>
<evidence type="ECO:0000259" key="1">
    <source>
        <dbReference type="PROSITE" id="PS51071"/>
    </source>
</evidence>
<name>A0A3D8MB50_9ALTE</name>
<dbReference type="SUPFAM" id="SSF53697">
    <property type="entry name" value="SIS domain"/>
    <property type="match status" value="1"/>
</dbReference>
<comment type="caution">
    <text evidence="2">The sequence shown here is derived from an EMBL/GenBank/DDBJ whole genome shotgun (WGS) entry which is preliminary data.</text>
</comment>
<dbReference type="GO" id="GO:1901135">
    <property type="term" value="P:carbohydrate derivative metabolic process"/>
    <property type="evidence" value="ECO:0007669"/>
    <property type="project" value="InterPro"/>
</dbReference>
<dbReference type="PANTHER" id="PTHR30514">
    <property type="entry name" value="GLUCOKINASE"/>
    <property type="match status" value="1"/>
</dbReference>
<dbReference type="InterPro" id="IPR001347">
    <property type="entry name" value="SIS_dom"/>
</dbReference>
<dbReference type="InterPro" id="IPR047640">
    <property type="entry name" value="RpiR-like"/>
</dbReference>
<protein>
    <submittedName>
        <fullName evidence="2">MurR/RpiR family transcriptional regulator</fullName>
    </submittedName>
</protein>
<dbReference type="InterPro" id="IPR009057">
    <property type="entry name" value="Homeodomain-like_sf"/>
</dbReference>
<dbReference type="Gene3D" id="3.40.50.10490">
    <property type="entry name" value="Glucose-6-phosphate isomerase like protein, domain 1"/>
    <property type="match status" value="1"/>
</dbReference>
<feature type="domain" description="HTH rpiR-type" evidence="1">
    <location>
        <begin position="5"/>
        <end position="81"/>
    </location>
</feature>
<dbReference type="Proteomes" id="UP000256561">
    <property type="component" value="Unassembled WGS sequence"/>
</dbReference>
<dbReference type="InterPro" id="IPR036388">
    <property type="entry name" value="WH-like_DNA-bd_sf"/>
</dbReference>
<keyword evidence="3" id="KW-1185">Reference proteome</keyword>
<accession>A0A3D8MB50</accession>
<dbReference type="EMBL" id="QRHA01000003">
    <property type="protein sequence ID" value="RDV27520.1"/>
    <property type="molecule type" value="Genomic_DNA"/>
</dbReference>
<sequence length="272" mass="30534">MVSRKNLLALIEQHYPALPPSSRAIANYLQKNPLAMLSQSVADIAGNTSTSKATVSRFFRQLGFESHQDAKQNYLALRQSGVPLETATAPTDQAKQELANLQLTYHNLDSEALQVITEKLATASRITVIGFRNAYPMALHFRQQLKQIRSTVRLLPQPGQTLGEDLLDMAEDEVIILMGFRRRTRIFSSLVEILKDRYTVLITDPTGQVYNQKVNHLIVCHLGQDSPFDSYAAPMSVISLLCNRVYLQLGDSAFNRSDRITRAYDQLGELEP</sequence>
<dbReference type="OrthoDB" id="3237351at2"/>
<dbReference type="PANTHER" id="PTHR30514:SF18">
    <property type="entry name" value="RPIR-FAMILY TRANSCRIPTIONAL REGULATOR"/>
    <property type="match status" value="1"/>
</dbReference>
<dbReference type="GO" id="GO:0003677">
    <property type="term" value="F:DNA binding"/>
    <property type="evidence" value="ECO:0007669"/>
    <property type="project" value="InterPro"/>
</dbReference>
<dbReference type="PROSITE" id="PS51071">
    <property type="entry name" value="HTH_RPIR"/>
    <property type="match status" value="1"/>
</dbReference>
<gene>
    <name evidence="2" type="ORF">DXV75_05700</name>
</gene>
<reference evidence="3" key="1">
    <citation type="submission" date="2018-08" db="EMBL/GenBank/DDBJ databases">
        <authorList>
            <person name="Zhang J."/>
            <person name="Du Z.-J."/>
        </authorList>
    </citation>
    <scope>NUCLEOTIDE SEQUENCE [LARGE SCALE GENOMIC DNA]</scope>
    <source>
        <strain evidence="3">KCTC 52655</strain>
    </source>
</reference>
<dbReference type="RefSeq" id="WP_115592419.1">
    <property type="nucleotide sequence ID" value="NZ_QRHA01000003.1"/>
</dbReference>
<dbReference type="InterPro" id="IPR046348">
    <property type="entry name" value="SIS_dom_sf"/>
</dbReference>
<proteinExistence type="predicted"/>
<dbReference type="Pfam" id="PF01380">
    <property type="entry name" value="SIS"/>
    <property type="match status" value="1"/>
</dbReference>
<evidence type="ECO:0000313" key="3">
    <source>
        <dbReference type="Proteomes" id="UP000256561"/>
    </source>
</evidence>
<dbReference type="AlphaFoldDB" id="A0A3D8MB50"/>
<dbReference type="Gene3D" id="1.10.10.10">
    <property type="entry name" value="Winged helix-like DNA-binding domain superfamily/Winged helix DNA-binding domain"/>
    <property type="match status" value="1"/>
</dbReference>
<dbReference type="SUPFAM" id="SSF46689">
    <property type="entry name" value="Homeodomain-like"/>
    <property type="match status" value="1"/>
</dbReference>
<dbReference type="GO" id="GO:0003700">
    <property type="term" value="F:DNA-binding transcription factor activity"/>
    <property type="evidence" value="ECO:0007669"/>
    <property type="project" value="InterPro"/>
</dbReference>
<organism evidence="2 3">
    <name type="scientific">Alteromonas aestuariivivens</name>
    <dbReference type="NCBI Taxonomy" id="1938339"/>
    <lineage>
        <taxon>Bacteria</taxon>
        <taxon>Pseudomonadati</taxon>
        <taxon>Pseudomonadota</taxon>
        <taxon>Gammaproteobacteria</taxon>
        <taxon>Alteromonadales</taxon>
        <taxon>Alteromonadaceae</taxon>
        <taxon>Alteromonas/Salinimonas group</taxon>
        <taxon>Alteromonas</taxon>
    </lineage>
</organism>